<organism evidence="1 2">
    <name type="scientific">Truncatella angustata</name>
    <dbReference type="NCBI Taxonomy" id="152316"/>
    <lineage>
        <taxon>Eukaryota</taxon>
        <taxon>Fungi</taxon>
        <taxon>Dikarya</taxon>
        <taxon>Ascomycota</taxon>
        <taxon>Pezizomycotina</taxon>
        <taxon>Sordariomycetes</taxon>
        <taxon>Xylariomycetidae</taxon>
        <taxon>Amphisphaeriales</taxon>
        <taxon>Sporocadaceae</taxon>
        <taxon>Truncatella</taxon>
    </lineage>
</organism>
<gene>
    <name evidence="1" type="ORF">BKA67DRAFT_535056</name>
</gene>
<dbReference type="GeneID" id="70128849"/>
<evidence type="ECO:0000313" key="1">
    <source>
        <dbReference type="EMBL" id="KAH6656162.1"/>
    </source>
</evidence>
<protein>
    <submittedName>
        <fullName evidence="1">Uncharacterized protein</fullName>
    </submittedName>
</protein>
<evidence type="ECO:0000313" key="2">
    <source>
        <dbReference type="Proteomes" id="UP000758603"/>
    </source>
</evidence>
<dbReference type="Proteomes" id="UP000758603">
    <property type="component" value="Unassembled WGS sequence"/>
</dbReference>
<dbReference type="RefSeq" id="XP_045960427.1">
    <property type="nucleotide sequence ID" value="XM_046099957.1"/>
</dbReference>
<dbReference type="AlphaFoldDB" id="A0A9P8UPV7"/>
<name>A0A9P8UPV7_9PEZI</name>
<proteinExistence type="predicted"/>
<keyword evidence="2" id="KW-1185">Reference proteome</keyword>
<dbReference type="OrthoDB" id="4770746at2759"/>
<sequence>MDPPQLTCSPPCNIRLLPWTGATRVINYPILTVSSDTWTTTITALPLTITDLIFADKTITRGSGNNKRADLSYWPEPTTTTFWPAVSYTGPNGQVSYTSPTGTFPALPASIGPDAAEPTSGSYPVSMCDFLFFDMDSTCIQQPWLYGGDDGGDPAPSDEEKASEYKTTCPIVTTSSTSTTAAAASTAIVVPVLAPSPYVDGDPGTNSVSCYNSGETTENVRMQHAATTFCNLIKDDDFGPGYKFSFDSAFSYNGGVGSVTITNSLQIKDGCTFDYDFNLCRILTG</sequence>
<reference evidence="1" key="1">
    <citation type="journal article" date="2021" name="Nat. Commun.">
        <title>Genetic determinants of endophytism in the Arabidopsis root mycobiome.</title>
        <authorList>
            <person name="Mesny F."/>
            <person name="Miyauchi S."/>
            <person name="Thiergart T."/>
            <person name="Pickel B."/>
            <person name="Atanasova L."/>
            <person name="Karlsson M."/>
            <person name="Huettel B."/>
            <person name="Barry K.W."/>
            <person name="Haridas S."/>
            <person name="Chen C."/>
            <person name="Bauer D."/>
            <person name="Andreopoulos W."/>
            <person name="Pangilinan J."/>
            <person name="LaButti K."/>
            <person name="Riley R."/>
            <person name="Lipzen A."/>
            <person name="Clum A."/>
            <person name="Drula E."/>
            <person name="Henrissat B."/>
            <person name="Kohler A."/>
            <person name="Grigoriev I.V."/>
            <person name="Martin F.M."/>
            <person name="Hacquard S."/>
        </authorList>
    </citation>
    <scope>NUCLEOTIDE SEQUENCE</scope>
    <source>
        <strain evidence="1">MPI-SDFR-AT-0073</strain>
    </source>
</reference>
<comment type="caution">
    <text evidence="1">The sequence shown here is derived from an EMBL/GenBank/DDBJ whole genome shotgun (WGS) entry which is preliminary data.</text>
</comment>
<accession>A0A9P8UPV7</accession>
<dbReference type="EMBL" id="JAGPXC010000003">
    <property type="protein sequence ID" value="KAH6656162.1"/>
    <property type="molecule type" value="Genomic_DNA"/>
</dbReference>